<dbReference type="EMBL" id="AYZH01000008">
    <property type="protein sequence ID" value="KRN02360.1"/>
    <property type="molecule type" value="Genomic_DNA"/>
</dbReference>
<keyword evidence="2 3" id="KW-1133">Transmembrane helix</keyword>
<feature type="transmembrane region" description="Helical" evidence="3">
    <location>
        <begin position="106"/>
        <end position="128"/>
    </location>
</feature>
<evidence type="ECO:0000313" key="5">
    <source>
        <dbReference type="Proteomes" id="UP000051589"/>
    </source>
</evidence>
<organism evidence="4 5">
    <name type="scientific">Levilactobacillus senmaizukei DSM 21775 = NBRC 103853</name>
    <dbReference type="NCBI Taxonomy" id="1423803"/>
    <lineage>
        <taxon>Bacteria</taxon>
        <taxon>Bacillati</taxon>
        <taxon>Bacillota</taxon>
        <taxon>Bacilli</taxon>
        <taxon>Lactobacillales</taxon>
        <taxon>Lactobacillaceae</taxon>
        <taxon>Levilactobacillus</taxon>
    </lineage>
</organism>
<name>A0A0R2DED1_9LACO</name>
<dbReference type="InterPro" id="IPR009825">
    <property type="entry name" value="ECF_substrate-spec-like"/>
</dbReference>
<evidence type="ECO:0000256" key="1">
    <source>
        <dbReference type="ARBA" id="ARBA00022692"/>
    </source>
</evidence>
<dbReference type="Gene3D" id="1.10.1760.20">
    <property type="match status" value="1"/>
</dbReference>
<dbReference type="RefSeq" id="WP_061776381.1">
    <property type="nucleotide sequence ID" value="NZ_AYZH01000008.1"/>
</dbReference>
<evidence type="ECO:0000256" key="3">
    <source>
        <dbReference type="SAM" id="Phobius"/>
    </source>
</evidence>
<dbReference type="PATRIC" id="fig|1423803.3.peg.2103"/>
<dbReference type="STRING" id="1423803.FD13_GL002043"/>
<evidence type="ECO:0000313" key="4">
    <source>
        <dbReference type="EMBL" id="KRN02360.1"/>
    </source>
</evidence>
<dbReference type="Proteomes" id="UP000051589">
    <property type="component" value="Unassembled WGS sequence"/>
</dbReference>
<reference evidence="4 5" key="1">
    <citation type="journal article" date="2015" name="Genome Announc.">
        <title>Expanding the biotechnology potential of lactobacilli through comparative genomics of 213 strains and associated genera.</title>
        <authorList>
            <person name="Sun Z."/>
            <person name="Harris H.M."/>
            <person name="McCann A."/>
            <person name="Guo C."/>
            <person name="Argimon S."/>
            <person name="Zhang W."/>
            <person name="Yang X."/>
            <person name="Jeffery I.B."/>
            <person name="Cooney J.C."/>
            <person name="Kagawa T.F."/>
            <person name="Liu W."/>
            <person name="Song Y."/>
            <person name="Salvetti E."/>
            <person name="Wrobel A."/>
            <person name="Rasinkangas P."/>
            <person name="Parkhill J."/>
            <person name="Rea M.C."/>
            <person name="O'Sullivan O."/>
            <person name="Ritari J."/>
            <person name="Douillard F.P."/>
            <person name="Paul Ross R."/>
            <person name="Yang R."/>
            <person name="Briner A.E."/>
            <person name="Felis G.E."/>
            <person name="de Vos W.M."/>
            <person name="Barrangou R."/>
            <person name="Klaenhammer T.R."/>
            <person name="Caufield P.W."/>
            <person name="Cui Y."/>
            <person name="Zhang H."/>
            <person name="O'Toole P.W."/>
        </authorList>
    </citation>
    <scope>NUCLEOTIDE SEQUENCE [LARGE SCALE GENOMIC DNA]</scope>
    <source>
        <strain evidence="4 5">DSM 21775</strain>
    </source>
</reference>
<evidence type="ECO:0008006" key="6">
    <source>
        <dbReference type="Google" id="ProtNLM"/>
    </source>
</evidence>
<sequence length="166" mass="17358">MKHDALKTNTLAAVMIALTVALSLLVRIPIAGTNGFVTLCEVGIYTSAILFGNPVGVMVGAGSGFLIDILAGYPVWCLFSLVIHGTQGFAVAYLTPENDKSLKATIFPLIVGSAIMVVGYCLATAFLYGWPAGIASITSNLFQVGFGMVVAVLLVKSLVKFKPSLT</sequence>
<feature type="transmembrane region" description="Helical" evidence="3">
    <location>
        <begin position="134"/>
        <end position="155"/>
    </location>
</feature>
<evidence type="ECO:0000256" key="2">
    <source>
        <dbReference type="ARBA" id="ARBA00022989"/>
    </source>
</evidence>
<dbReference type="GO" id="GO:0016020">
    <property type="term" value="C:membrane"/>
    <property type="evidence" value="ECO:0007669"/>
    <property type="project" value="InterPro"/>
</dbReference>
<feature type="transmembrane region" description="Helical" evidence="3">
    <location>
        <begin position="12"/>
        <end position="30"/>
    </location>
</feature>
<dbReference type="PANTHER" id="PTHR37815:SF3">
    <property type="entry name" value="UPF0397 PROTEIN SPR0429"/>
    <property type="match status" value="1"/>
</dbReference>
<keyword evidence="5" id="KW-1185">Reference proteome</keyword>
<comment type="caution">
    <text evidence="4">The sequence shown here is derived from an EMBL/GenBank/DDBJ whole genome shotgun (WGS) entry which is preliminary data.</text>
</comment>
<feature type="transmembrane region" description="Helical" evidence="3">
    <location>
        <begin position="73"/>
        <end position="94"/>
    </location>
</feature>
<dbReference type="AlphaFoldDB" id="A0A0R2DED1"/>
<dbReference type="Pfam" id="PF07155">
    <property type="entry name" value="ECF-ribofla_trS"/>
    <property type="match status" value="1"/>
</dbReference>
<keyword evidence="3" id="KW-0472">Membrane</keyword>
<gene>
    <name evidence="4" type="ORF">FD13_GL002043</name>
</gene>
<dbReference type="OrthoDB" id="411368at2"/>
<accession>A0A0R2DED1</accession>
<protein>
    <recommendedName>
        <fullName evidence="6">ECF transporter S component</fullName>
    </recommendedName>
</protein>
<feature type="transmembrane region" description="Helical" evidence="3">
    <location>
        <begin position="42"/>
        <end position="67"/>
    </location>
</feature>
<dbReference type="PANTHER" id="PTHR37815">
    <property type="entry name" value="UPF0397 PROTEIN BC_2624-RELATED"/>
    <property type="match status" value="1"/>
</dbReference>
<proteinExistence type="predicted"/>
<keyword evidence="1 3" id="KW-0812">Transmembrane</keyword>